<keyword evidence="5" id="KW-0288">FMN</keyword>
<dbReference type="AlphaFoldDB" id="A0A9X2J5I7"/>
<dbReference type="CDD" id="cd02930">
    <property type="entry name" value="DCR_FMN"/>
    <property type="match status" value="1"/>
</dbReference>
<evidence type="ECO:0000256" key="8">
    <source>
        <dbReference type="ARBA" id="ARBA00023004"/>
    </source>
</evidence>
<dbReference type="PANTHER" id="PTHR42917:SF2">
    <property type="entry name" value="2,4-DIENOYL-COA REDUCTASE [(2E)-ENOYL-COA-PRODUCING]"/>
    <property type="match status" value="1"/>
</dbReference>
<evidence type="ECO:0000259" key="11">
    <source>
        <dbReference type="Pfam" id="PF07992"/>
    </source>
</evidence>
<evidence type="ECO:0000313" key="12">
    <source>
        <dbReference type="EMBL" id="MCO1335577.1"/>
    </source>
</evidence>
<evidence type="ECO:0000313" key="13">
    <source>
        <dbReference type="Proteomes" id="UP001139028"/>
    </source>
</evidence>
<dbReference type="PRINTS" id="PR00368">
    <property type="entry name" value="FADPNR"/>
</dbReference>
<comment type="cofactor">
    <cofactor evidence="1">
        <name>FMN</name>
        <dbReference type="ChEBI" id="CHEBI:58210"/>
    </cofactor>
</comment>
<dbReference type="InterPro" id="IPR036188">
    <property type="entry name" value="FAD/NAD-bd_sf"/>
</dbReference>
<evidence type="ECO:0000256" key="5">
    <source>
        <dbReference type="ARBA" id="ARBA00022643"/>
    </source>
</evidence>
<dbReference type="GO" id="GO:0046872">
    <property type="term" value="F:metal ion binding"/>
    <property type="evidence" value="ECO:0007669"/>
    <property type="project" value="UniProtKB-KW"/>
</dbReference>
<evidence type="ECO:0000256" key="2">
    <source>
        <dbReference type="ARBA" id="ARBA00001966"/>
    </source>
</evidence>
<keyword evidence="7" id="KW-0560">Oxidoreductase</keyword>
<dbReference type="Gene3D" id="3.20.20.70">
    <property type="entry name" value="Aldolase class I"/>
    <property type="match status" value="1"/>
</dbReference>
<keyword evidence="8" id="KW-0408">Iron</keyword>
<proteinExistence type="inferred from homology"/>
<keyword evidence="9" id="KW-0411">Iron-sulfur</keyword>
<comment type="cofactor">
    <cofactor evidence="2">
        <name>[4Fe-4S] cluster</name>
        <dbReference type="ChEBI" id="CHEBI:49883"/>
    </cofactor>
</comment>
<name>A0A9X2J5I7_9GAMM</name>
<evidence type="ECO:0000256" key="6">
    <source>
        <dbReference type="ARBA" id="ARBA00022723"/>
    </source>
</evidence>
<dbReference type="Pfam" id="PF00724">
    <property type="entry name" value="Oxidored_FMN"/>
    <property type="match status" value="1"/>
</dbReference>
<dbReference type="Gene3D" id="3.40.50.720">
    <property type="entry name" value="NAD(P)-binding Rossmann-like Domain"/>
    <property type="match status" value="1"/>
</dbReference>
<evidence type="ECO:0000256" key="1">
    <source>
        <dbReference type="ARBA" id="ARBA00001917"/>
    </source>
</evidence>
<dbReference type="PRINTS" id="PR00411">
    <property type="entry name" value="PNDRDTASEI"/>
</dbReference>
<dbReference type="GO" id="GO:0051536">
    <property type="term" value="F:iron-sulfur cluster binding"/>
    <property type="evidence" value="ECO:0007669"/>
    <property type="project" value="UniProtKB-KW"/>
</dbReference>
<dbReference type="RefSeq" id="WP_252470425.1">
    <property type="nucleotide sequence ID" value="NZ_JALBWM010000070.1"/>
</dbReference>
<dbReference type="EMBL" id="JALBWM010000070">
    <property type="protein sequence ID" value="MCO1335577.1"/>
    <property type="molecule type" value="Genomic_DNA"/>
</dbReference>
<gene>
    <name evidence="12" type="ORF">MO867_14655</name>
</gene>
<feature type="domain" description="NADH:flavin oxidoreductase/NADH oxidase N-terminal" evidence="10">
    <location>
        <begin position="9"/>
        <end position="333"/>
    </location>
</feature>
<sequence>MSQAYPNMLAPLDLGFTTLKNRVLMGSMHTNLEEHPGGFTRLAAFYAERARGGVGLIVTGGIAPNEESGVFKGASKMNTPEEAQQHREVTEAVHAEGGKICMQILHTGRYAYNENLIAPSPIQAPINPFTPRELTSEEIEGQIDDYVRCATLAREAGYDGVEIMGSEGYFINQFIVKRTNKRTDEWGGCFENRIRLPIEVVRRVREAVGEDFIIIYRLSMLDLVEDGSDFDEVVSLGQAIEKAGATIINTGIGWHEARVPTIATNVPRAAFTDITAKVKKHLSIPVVASNRINVPEVAEEILTSGQADMISMARPFLADSDFVNKAAENRADEINTCIGCNQACLDHTFQLKLTSCLVNPRACHETELNYLPTDKVKKVAVIGAGPAGLAASTVAAERGHKVTLFEGSNKIGGQFNIAKQIPGKAEFQETLRYFKRRLEVTDVEVKLETIATAEDLRSFDEVIIAAGIEPRTPPIPGIESDKVMGYLDVLKHKKPVGQKVAIIGAGGIGFDVAEYLTHDGPHSSEEAVVTSDKEEFFSEWGVDIELEQRSGLKPREAVTTPRQVYLLQRKTTKVGAGLGKTTGWIHRGSLQHRQVQMIAGALYEKIDDKGLHIRVGDEEQLLEVDNIIVCAGQEPARKLYDALQESGVKTHLIGGADEAAELDAKRAIDQGSRLAAEI</sequence>
<dbReference type="GO" id="GO:0010181">
    <property type="term" value="F:FMN binding"/>
    <property type="evidence" value="ECO:0007669"/>
    <property type="project" value="InterPro"/>
</dbReference>
<dbReference type="SUPFAM" id="SSF51395">
    <property type="entry name" value="FMN-linked oxidoreductases"/>
    <property type="match status" value="1"/>
</dbReference>
<keyword evidence="4" id="KW-0285">Flavoprotein</keyword>
<feature type="domain" description="FAD/NAD(P)-binding" evidence="11">
    <location>
        <begin position="377"/>
        <end position="650"/>
    </location>
</feature>
<organism evidence="12 13">
    <name type="scientific">Microbulbifer okhotskensis</name>
    <dbReference type="NCBI Taxonomy" id="2926617"/>
    <lineage>
        <taxon>Bacteria</taxon>
        <taxon>Pseudomonadati</taxon>
        <taxon>Pseudomonadota</taxon>
        <taxon>Gammaproteobacteria</taxon>
        <taxon>Cellvibrionales</taxon>
        <taxon>Microbulbiferaceae</taxon>
        <taxon>Microbulbifer</taxon>
    </lineage>
</organism>
<dbReference type="InterPro" id="IPR013785">
    <property type="entry name" value="Aldolase_TIM"/>
</dbReference>
<dbReference type="InterPro" id="IPR001155">
    <property type="entry name" value="OxRdtase_FMN_N"/>
</dbReference>
<comment type="similarity">
    <text evidence="3">In the N-terminal section; belongs to the NADH:flavin oxidoreductase/NADH oxidase family.</text>
</comment>
<evidence type="ECO:0000256" key="4">
    <source>
        <dbReference type="ARBA" id="ARBA00022630"/>
    </source>
</evidence>
<evidence type="ECO:0000256" key="9">
    <source>
        <dbReference type="ARBA" id="ARBA00023014"/>
    </source>
</evidence>
<reference evidence="12" key="1">
    <citation type="journal article" date="2022" name="Arch. Microbiol.">
        <title>Microbulbifer okhotskensis sp. nov., isolated from a deep bottom sediment of the Okhotsk Sea.</title>
        <authorList>
            <person name="Romanenko L."/>
            <person name="Kurilenko V."/>
            <person name="Otstavnykh N."/>
            <person name="Velansky P."/>
            <person name="Isaeva M."/>
            <person name="Mikhailov V."/>
        </authorList>
    </citation>
    <scope>NUCLEOTIDE SEQUENCE</scope>
    <source>
        <strain evidence="12">OS29</strain>
    </source>
</reference>
<comment type="caution">
    <text evidence="12">The sequence shown here is derived from an EMBL/GenBank/DDBJ whole genome shotgun (WGS) entry which is preliminary data.</text>
</comment>
<evidence type="ECO:0000256" key="3">
    <source>
        <dbReference type="ARBA" id="ARBA00011048"/>
    </source>
</evidence>
<dbReference type="FunFam" id="3.20.20.70:FF:000082">
    <property type="entry name" value="NADPH-dependent 2,4-dienoyl-CoA reductase"/>
    <property type="match status" value="1"/>
</dbReference>
<dbReference type="Gene3D" id="3.50.50.60">
    <property type="entry name" value="FAD/NAD(P)-binding domain"/>
    <property type="match status" value="1"/>
</dbReference>
<dbReference type="InterPro" id="IPR051793">
    <property type="entry name" value="NADH:flavin_oxidoreductase"/>
</dbReference>
<dbReference type="Proteomes" id="UP001139028">
    <property type="component" value="Unassembled WGS sequence"/>
</dbReference>
<evidence type="ECO:0000259" key="10">
    <source>
        <dbReference type="Pfam" id="PF00724"/>
    </source>
</evidence>
<keyword evidence="6" id="KW-0479">Metal-binding</keyword>
<dbReference type="Pfam" id="PF07992">
    <property type="entry name" value="Pyr_redox_2"/>
    <property type="match status" value="1"/>
</dbReference>
<dbReference type="PANTHER" id="PTHR42917">
    <property type="entry name" value="2,4-DIENOYL-COA REDUCTASE"/>
    <property type="match status" value="1"/>
</dbReference>
<dbReference type="SUPFAM" id="SSF51971">
    <property type="entry name" value="Nucleotide-binding domain"/>
    <property type="match status" value="1"/>
</dbReference>
<accession>A0A9X2J5I7</accession>
<dbReference type="InterPro" id="IPR023753">
    <property type="entry name" value="FAD/NAD-binding_dom"/>
</dbReference>
<dbReference type="GO" id="GO:0008670">
    <property type="term" value="F:2,4-dienoyl-CoA reductase (NADPH) activity"/>
    <property type="evidence" value="ECO:0007669"/>
    <property type="project" value="TreeGrafter"/>
</dbReference>
<protein>
    <submittedName>
        <fullName evidence="12">NADPH-dependent 2,4-dienoyl-CoA reductase</fullName>
    </submittedName>
</protein>
<keyword evidence="13" id="KW-1185">Reference proteome</keyword>
<dbReference type="GO" id="GO:0033543">
    <property type="term" value="P:fatty acid beta-oxidation, unsaturated, even number, reductase/isomerase pathway"/>
    <property type="evidence" value="ECO:0007669"/>
    <property type="project" value="TreeGrafter"/>
</dbReference>
<dbReference type="FunFam" id="3.50.50.60:FF:000113">
    <property type="entry name" value="NADPH-dependent 2,4-dienoyl-CoA reductase"/>
    <property type="match status" value="1"/>
</dbReference>
<dbReference type="SUPFAM" id="SSF51905">
    <property type="entry name" value="FAD/NAD(P)-binding domain"/>
    <property type="match status" value="1"/>
</dbReference>
<evidence type="ECO:0000256" key="7">
    <source>
        <dbReference type="ARBA" id="ARBA00023002"/>
    </source>
</evidence>